<evidence type="ECO:0000313" key="2">
    <source>
        <dbReference type="EMBL" id="KAB7462469.1"/>
    </source>
</evidence>
<gene>
    <name evidence="2" type="ORF">GBB04_01475</name>
</gene>
<proteinExistence type="predicted"/>
<name>A0A7J5TKE4_9BIFI</name>
<feature type="compositionally biased region" description="Basic and acidic residues" evidence="1">
    <location>
        <begin position="38"/>
        <end position="50"/>
    </location>
</feature>
<accession>A0A7J5TKE4</accession>
<dbReference type="AlphaFoldDB" id="A0A7J5TKE4"/>
<dbReference type="EMBL" id="WDPD01000001">
    <property type="protein sequence ID" value="KAB7462469.1"/>
    <property type="molecule type" value="Genomic_DNA"/>
</dbReference>
<dbReference type="Proteomes" id="UP000429211">
    <property type="component" value="Unassembled WGS sequence"/>
</dbReference>
<protein>
    <submittedName>
        <fullName evidence="2">Uncharacterized protein</fullName>
    </submittedName>
</protein>
<sequence length="93" mass="10402">MRAHAALGPDYGNLDHVCSLLLQSCCGFQIIPSMDSTYESKETLRPEPRYPVRTGARTSHFGTDMERERAETGPFPRDNPPVKEPTITHVCGR</sequence>
<feature type="region of interest" description="Disordered" evidence="1">
    <location>
        <begin position="38"/>
        <end position="93"/>
    </location>
</feature>
<organism evidence="2 3">
    <name type="scientific">Bifidobacterium dentium</name>
    <dbReference type="NCBI Taxonomy" id="1689"/>
    <lineage>
        <taxon>Bacteria</taxon>
        <taxon>Bacillati</taxon>
        <taxon>Actinomycetota</taxon>
        <taxon>Actinomycetes</taxon>
        <taxon>Bifidobacteriales</taxon>
        <taxon>Bifidobacteriaceae</taxon>
        <taxon>Bifidobacterium</taxon>
    </lineage>
</organism>
<comment type="caution">
    <text evidence="2">The sequence shown here is derived from an EMBL/GenBank/DDBJ whole genome shotgun (WGS) entry which is preliminary data.</text>
</comment>
<reference evidence="2 3" key="1">
    <citation type="journal article" date="2019" name="Nat. Med.">
        <title>A library of human gut bacterial isolates paired with longitudinal multiomics data enables mechanistic microbiome research.</title>
        <authorList>
            <person name="Poyet M."/>
            <person name="Groussin M."/>
            <person name="Gibbons S.M."/>
            <person name="Avila-Pacheco J."/>
            <person name="Jiang X."/>
            <person name="Kearney S.M."/>
            <person name="Perrotta A.R."/>
            <person name="Berdy B."/>
            <person name="Zhao S."/>
            <person name="Lieberman T.D."/>
            <person name="Swanson P.K."/>
            <person name="Smith M."/>
            <person name="Roesemann S."/>
            <person name="Alexander J.E."/>
            <person name="Rich S.A."/>
            <person name="Livny J."/>
            <person name="Vlamakis H."/>
            <person name="Clish C."/>
            <person name="Bullock K."/>
            <person name="Deik A."/>
            <person name="Scott J."/>
            <person name="Pierce K.A."/>
            <person name="Xavier R.J."/>
            <person name="Alm E.J."/>
        </authorList>
    </citation>
    <scope>NUCLEOTIDE SEQUENCE [LARGE SCALE GENOMIC DNA]</scope>
    <source>
        <strain evidence="2 3">BIOML-A2</strain>
    </source>
</reference>
<evidence type="ECO:0000313" key="3">
    <source>
        <dbReference type="Proteomes" id="UP000429211"/>
    </source>
</evidence>
<evidence type="ECO:0000256" key="1">
    <source>
        <dbReference type="SAM" id="MobiDB-lite"/>
    </source>
</evidence>